<reference evidence="5" key="1">
    <citation type="journal article" date="2014" name="Int. J. Syst. Evol. Microbiol.">
        <title>Complete genome sequence of Corynebacterium casei LMG S-19264T (=DSM 44701T), isolated from a smear-ripened cheese.</title>
        <authorList>
            <consortium name="US DOE Joint Genome Institute (JGI-PGF)"/>
            <person name="Walter F."/>
            <person name="Albersmeier A."/>
            <person name="Kalinowski J."/>
            <person name="Ruckert C."/>
        </authorList>
    </citation>
    <scope>NUCLEOTIDE SEQUENCE</scope>
    <source>
        <strain evidence="5">JCM 4136</strain>
    </source>
</reference>
<feature type="region of interest" description="Disordered" evidence="1">
    <location>
        <begin position="25"/>
        <end position="46"/>
    </location>
</feature>
<reference evidence="5" key="2">
    <citation type="submission" date="2020-09" db="EMBL/GenBank/DDBJ databases">
        <authorList>
            <person name="Sun Q."/>
            <person name="Ohkuma M."/>
        </authorList>
    </citation>
    <scope>NUCLEOTIDE SEQUENCE</scope>
    <source>
        <strain evidence="5">JCM 4136</strain>
    </source>
</reference>
<sequence length="652" mass="67187">MKARLGRRTAAVLLSGVLCALAAGPPTAAAPPRAPEAPERGDGAGGLVMVLDSSGSMADEAGDGRTRMEAARDAVGTVVDSLPDGYPTGLRVYGADRASGCSDTRLARPVEPLDRDAVKKAVAGVEPKGDTPIGLSLQKAVADLPEPEPGAVGRRTVLLISDGEDNCGSPPPCEAAEKLAESGAGLRIDAIGFQVEGKAREQLTCVAEAGHGAYYDAPDAAALARQLQRAAELSAGGYQFRGGPIEGAASAERAPALAPGQHLDTIGPGETRWYAAELDATSTADFGVTAVPQPGVPVGYSDGLELRVHTSGESPMVCDNARATFHQDEGALPLSGAVSRVPTAKANATCDKAGTYHLEVERVSAEDADQARWPLELRTAVEKPLASGTVTAQSATGFGELSKDRAPRVEGPAKAVTGGTGFNDAVRIGEGVWKDGLLPAQTRWYKVKVGWGQQLRYTVDFGNEPTIDHDDLVIRRSFVSTLLHAPSRAPISTGTEFSAYKGYFGKPSVLDHGTVPVTWTNRWEPAAHVKPVRAAGDYYLAVSLGPNTATFAENPAIGVVLRVEVAGTELAGPQKEAPPARDTAEEAAAAGAGAQKGPARDTAAAEEAGWRTPWVLAAVGGASALLVVAVAVLVVRRRAGRGAGGPTRGGTA</sequence>
<accession>A0A8H9HKS6</accession>
<evidence type="ECO:0000313" key="6">
    <source>
        <dbReference type="Proteomes" id="UP000660975"/>
    </source>
</evidence>
<feature type="region of interest" description="Disordered" evidence="1">
    <location>
        <begin position="571"/>
        <end position="605"/>
    </location>
</feature>
<comment type="caution">
    <text evidence="5">The sequence shown here is derived from an EMBL/GenBank/DDBJ whole genome shotgun (WGS) entry which is preliminary data.</text>
</comment>
<dbReference type="SUPFAM" id="SSF53300">
    <property type="entry name" value="vWA-like"/>
    <property type="match status" value="1"/>
</dbReference>
<dbReference type="PROSITE" id="PS50234">
    <property type="entry name" value="VWFA"/>
    <property type="match status" value="1"/>
</dbReference>
<evidence type="ECO:0000313" key="5">
    <source>
        <dbReference type="EMBL" id="GGU72905.1"/>
    </source>
</evidence>
<evidence type="ECO:0000256" key="1">
    <source>
        <dbReference type="SAM" id="MobiDB-lite"/>
    </source>
</evidence>
<keyword evidence="3" id="KW-0732">Signal</keyword>
<gene>
    <name evidence="5" type="ORF">GCM10010227_29140</name>
</gene>
<dbReference type="RefSeq" id="WP_189400381.1">
    <property type="nucleotide sequence ID" value="NZ_BMSC01000007.1"/>
</dbReference>
<name>A0A8H9HKS6_9ACTN</name>
<organism evidence="5 6">
    <name type="scientific">Streptomyces gougerotii</name>
    <dbReference type="NCBI Taxonomy" id="53448"/>
    <lineage>
        <taxon>Bacteria</taxon>
        <taxon>Bacillati</taxon>
        <taxon>Actinomycetota</taxon>
        <taxon>Actinomycetes</taxon>
        <taxon>Kitasatosporales</taxon>
        <taxon>Streptomycetaceae</taxon>
        <taxon>Streptomyces</taxon>
        <taxon>Streptomyces diastaticus group</taxon>
    </lineage>
</organism>
<feature type="transmembrane region" description="Helical" evidence="2">
    <location>
        <begin position="614"/>
        <end position="635"/>
    </location>
</feature>
<keyword evidence="2" id="KW-0472">Membrane</keyword>
<dbReference type="AlphaFoldDB" id="A0A8H9HKS6"/>
<dbReference type="Gene3D" id="3.40.50.410">
    <property type="entry name" value="von Willebrand factor, type A domain"/>
    <property type="match status" value="1"/>
</dbReference>
<evidence type="ECO:0000256" key="3">
    <source>
        <dbReference type="SAM" id="SignalP"/>
    </source>
</evidence>
<dbReference type="Proteomes" id="UP000660975">
    <property type="component" value="Unassembled WGS sequence"/>
</dbReference>
<dbReference type="InterPro" id="IPR036465">
    <property type="entry name" value="vWFA_dom_sf"/>
</dbReference>
<dbReference type="EMBL" id="BMSC01000007">
    <property type="protein sequence ID" value="GGU72905.1"/>
    <property type="molecule type" value="Genomic_DNA"/>
</dbReference>
<dbReference type="InterPro" id="IPR002035">
    <property type="entry name" value="VWF_A"/>
</dbReference>
<feature type="chain" id="PRO_5039378213" description="VWFA domain-containing protein" evidence="3">
    <location>
        <begin position="23"/>
        <end position="652"/>
    </location>
</feature>
<evidence type="ECO:0000256" key="2">
    <source>
        <dbReference type="SAM" id="Phobius"/>
    </source>
</evidence>
<dbReference type="Pfam" id="PF13519">
    <property type="entry name" value="VWA_2"/>
    <property type="match status" value="1"/>
</dbReference>
<evidence type="ECO:0000259" key="4">
    <source>
        <dbReference type="PROSITE" id="PS50234"/>
    </source>
</evidence>
<protein>
    <recommendedName>
        <fullName evidence="4">VWFA domain-containing protein</fullName>
    </recommendedName>
</protein>
<keyword evidence="2" id="KW-1133">Transmembrane helix</keyword>
<proteinExistence type="predicted"/>
<feature type="compositionally biased region" description="Low complexity" evidence="1">
    <location>
        <begin position="586"/>
        <end position="597"/>
    </location>
</feature>
<feature type="signal peptide" evidence="3">
    <location>
        <begin position="1"/>
        <end position="22"/>
    </location>
</feature>
<feature type="domain" description="VWFA" evidence="4">
    <location>
        <begin position="46"/>
        <end position="230"/>
    </location>
</feature>
<dbReference type="SMART" id="SM00327">
    <property type="entry name" value="VWA"/>
    <property type="match status" value="1"/>
</dbReference>
<keyword evidence="2" id="KW-0812">Transmembrane</keyword>